<name>A0A1Y2GXI4_9FUNG</name>
<dbReference type="Pfam" id="PF25041">
    <property type="entry name" value="UFL1_C"/>
    <property type="match status" value="1"/>
</dbReference>
<comment type="caution">
    <text evidence="8">The sequence shown here is derived from an EMBL/GenBank/DDBJ whole genome shotgun (WGS) entry which is preliminary data.</text>
</comment>
<organism evidence="8 9">
    <name type="scientific">Lobosporangium transversale</name>
    <dbReference type="NCBI Taxonomy" id="64571"/>
    <lineage>
        <taxon>Eukaryota</taxon>
        <taxon>Fungi</taxon>
        <taxon>Fungi incertae sedis</taxon>
        <taxon>Mucoromycota</taxon>
        <taxon>Mortierellomycotina</taxon>
        <taxon>Mortierellomycetes</taxon>
        <taxon>Mortierellales</taxon>
        <taxon>Mortierellaceae</taxon>
        <taxon>Lobosporangium</taxon>
    </lineage>
</organism>
<dbReference type="GO" id="GO:0061666">
    <property type="term" value="F:UFM1 ligase activity"/>
    <property type="evidence" value="ECO:0007669"/>
    <property type="project" value="InterPro"/>
</dbReference>
<dbReference type="InterPro" id="IPR056761">
    <property type="entry name" value="Ufl1-like_C"/>
</dbReference>
<dbReference type="Pfam" id="PF23659">
    <property type="entry name" value="UFL1"/>
    <property type="match status" value="1"/>
</dbReference>
<dbReference type="Proteomes" id="UP000193648">
    <property type="component" value="Unassembled WGS sequence"/>
</dbReference>
<dbReference type="GO" id="GO:1990592">
    <property type="term" value="P:protein K69-linked ufmylation"/>
    <property type="evidence" value="ECO:0007669"/>
    <property type="project" value="TreeGrafter"/>
</dbReference>
<feature type="region of interest" description="Disordered" evidence="4">
    <location>
        <begin position="460"/>
        <end position="482"/>
    </location>
</feature>
<keyword evidence="9" id="KW-1185">Reference proteome</keyword>
<dbReference type="PANTHER" id="PTHR31057:SF0">
    <property type="entry name" value="E3 UFM1-PROTEIN LIGASE 1"/>
    <property type="match status" value="1"/>
</dbReference>
<dbReference type="PANTHER" id="PTHR31057">
    <property type="entry name" value="E3 UFM1-PROTEIN LIGASE 1"/>
    <property type="match status" value="1"/>
</dbReference>
<evidence type="ECO:0000256" key="2">
    <source>
        <dbReference type="ARBA" id="ARBA00022679"/>
    </source>
</evidence>
<keyword evidence="2" id="KW-0808">Transferase</keyword>
<reference evidence="8 9" key="1">
    <citation type="submission" date="2016-07" db="EMBL/GenBank/DDBJ databases">
        <title>Pervasive Adenine N6-methylation of Active Genes in Fungi.</title>
        <authorList>
            <consortium name="DOE Joint Genome Institute"/>
            <person name="Mondo S.J."/>
            <person name="Dannebaum R.O."/>
            <person name="Kuo R.C."/>
            <person name="Labutti K."/>
            <person name="Haridas S."/>
            <person name="Kuo A."/>
            <person name="Salamov A."/>
            <person name="Ahrendt S.R."/>
            <person name="Lipzen A."/>
            <person name="Sullivan W."/>
            <person name="Andreopoulos W.B."/>
            <person name="Clum A."/>
            <person name="Lindquist E."/>
            <person name="Daum C."/>
            <person name="Ramamoorthy G.K."/>
            <person name="Gryganskyi A."/>
            <person name="Culley D."/>
            <person name="Magnuson J.K."/>
            <person name="James T.Y."/>
            <person name="O'Malley M.A."/>
            <person name="Stajich J.E."/>
            <person name="Spatafora J.W."/>
            <person name="Visel A."/>
            <person name="Grigoriev I.V."/>
        </authorList>
    </citation>
    <scope>NUCLEOTIDE SEQUENCE [LARGE SCALE GENOMIC DNA]</scope>
    <source>
        <strain evidence="8 9">NRRL 3116</strain>
    </source>
</reference>
<dbReference type="InterPro" id="IPR056579">
    <property type="entry name" value="Ufl1_N"/>
</dbReference>
<dbReference type="InterPro" id="IPR018611">
    <property type="entry name" value="Ufl1"/>
</dbReference>
<dbReference type="RefSeq" id="XP_021884746.1">
    <property type="nucleotide sequence ID" value="XM_022029759.1"/>
</dbReference>
<evidence type="ECO:0000259" key="6">
    <source>
        <dbReference type="Pfam" id="PF23659"/>
    </source>
</evidence>
<dbReference type="GeneID" id="33571602"/>
<protein>
    <submittedName>
        <fullName evidence="8">Uncharacterized protein</fullName>
    </submittedName>
</protein>
<sequence>MNTIWRTFFGIRDNIEDIRGPANLSEDACGNLVHSLVRLGYLSSIATSLDGRSFITHEQLTKDIFLQLEKRQGRVSLLDLPKVLNAQLSDIQECVQELIRSKPTTLLQVQDELLQAEYLDTMVSQLNEELARQGYFSIMESCRKFKFNIDFMRQFLKDRVGRAISGQWDTVDRGLVVSPSFLEKEKMALLKALSDLKEPTSLQSLRSMNVVQSQLFYGLCDLLSKESGVRNTLPGVFKGTNEQGQFEPSSYEQQQTEWIETFFKDNGFIELGAVRKRGIIDPKAYLRSNHPSALILETHAVKDSIWSIVDASVEDAISNLSWIDVKPLLPTPFTKDDISSLLRQLPSLMEPTSRIVISPEQDPSMTGFGGGLPQETFVIHDSIVVTSGQLQKCLMKMGPLLDRSLENLVSWRLSFGDNQQLCGQDDQDDYEPYFAGQGNSHSSLKGFVEHAMSALDSLKKNNSHHTKASLQGGRKKDGPNNKRIQDFLTIQDIKKEVERLEPDFDPALINMIAKVLNGDLIQNLRDRNRSIVLDQVQGEEKDEEIEAKNTSGNKAVSSAIASLSKRIELSSQGIDVFEDDSARNSLSKYLLQSLSVELLDLVTLYTANLNKAASSASELAETLKLVNQSFMKYHCQADVTPSSNTAQVPFSLSAEEASLLVELVPQKVSDTLKKMRRSTAGSGKQKNLTEYLGLWSSLRKDLGFELNTTATDQLNDSLFLAEHMKGLRKVLQEITSSIDHALMLHIVALIAFQKWTGHMLHASGKYVPRVIRQLRVSIEMSSGDSTAKEQLDVLEKALEAILSNVKQQQLHSSEGQDPSNKQMEIDRLLKDTRNLGLSLSSPIL</sequence>
<dbReference type="Pfam" id="PF09743">
    <property type="entry name" value="E3_UFM1_ligase"/>
    <property type="match status" value="1"/>
</dbReference>
<dbReference type="EMBL" id="MCFF01000005">
    <property type="protein sequence ID" value="ORZ26999.1"/>
    <property type="molecule type" value="Genomic_DNA"/>
</dbReference>
<dbReference type="InterPro" id="IPR056580">
    <property type="entry name" value="Ufl1_dom"/>
</dbReference>
<proteinExistence type="inferred from homology"/>
<dbReference type="InParanoid" id="A0A1Y2GXI4"/>
<gene>
    <name evidence="8" type="ORF">BCR41DRAFT_419421</name>
</gene>
<feature type="domain" description="E3 UFM1-protein ligase 1-like" evidence="6">
    <location>
        <begin position="555"/>
        <end position="682"/>
    </location>
</feature>
<evidence type="ECO:0000259" key="5">
    <source>
        <dbReference type="Pfam" id="PF09743"/>
    </source>
</evidence>
<dbReference type="OrthoDB" id="10258297at2759"/>
<dbReference type="Pfam" id="PF25870">
    <property type="entry name" value="WHD_UFL1_5th"/>
    <property type="match status" value="1"/>
</dbReference>
<evidence type="ECO:0000259" key="7">
    <source>
        <dbReference type="Pfam" id="PF25041"/>
    </source>
</evidence>
<feature type="domain" description="E3 UFM1-protein ligase 1-like N-terminal" evidence="5">
    <location>
        <begin position="23"/>
        <end position="286"/>
    </location>
</feature>
<evidence type="ECO:0000256" key="4">
    <source>
        <dbReference type="SAM" id="MobiDB-lite"/>
    </source>
</evidence>
<dbReference type="GO" id="GO:0034976">
    <property type="term" value="P:response to endoplasmic reticulum stress"/>
    <property type="evidence" value="ECO:0007669"/>
    <property type="project" value="TreeGrafter"/>
</dbReference>
<feature type="domain" description="E3 UFM1-protein ligase-like C-terminal" evidence="7">
    <location>
        <begin position="730"/>
        <end position="829"/>
    </location>
</feature>
<dbReference type="AlphaFoldDB" id="A0A1Y2GXI4"/>
<keyword evidence="3" id="KW-0833">Ubl conjugation pathway</keyword>
<accession>A0A1Y2GXI4</accession>
<comment type="similarity">
    <text evidence="1">Belongs to the UFL1 family.</text>
</comment>
<evidence type="ECO:0000256" key="1">
    <source>
        <dbReference type="ARBA" id="ARBA00010789"/>
    </source>
</evidence>
<dbReference type="STRING" id="64571.A0A1Y2GXI4"/>
<dbReference type="GO" id="GO:0032434">
    <property type="term" value="P:regulation of proteasomal ubiquitin-dependent protein catabolic process"/>
    <property type="evidence" value="ECO:0007669"/>
    <property type="project" value="TreeGrafter"/>
</dbReference>
<evidence type="ECO:0000256" key="3">
    <source>
        <dbReference type="ARBA" id="ARBA00022786"/>
    </source>
</evidence>
<dbReference type="GO" id="GO:0005789">
    <property type="term" value="C:endoplasmic reticulum membrane"/>
    <property type="evidence" value="ECO:0007669"/>
    <property type="project" value="TreeGrafter"/>
</dbReference>
<evidence type="ECO:0000313" key="8">
    <source>
        <dbReference type="EMBL" id="ORZ26999.1"/>
    </source>
</evidence>
<evidence type="ECO:0000313" key="9">
    <source>
        <dbReference type="Proteomes" id="UP000193648"/>
    </source>
</evidence>